<evidence type="ECO:0000313" key="3">
    <source>
        <dbReference type="EMBL" id="ETW78534.1"/>
    </source>
</evidence>
<dbReference type="GO" id="GO:0016020">
    <property type="term" value="C:membrane"/>
    <property type="evidence" value="ECO:0007669"/>
    <property type="project" value="TreeGrafter"/>
</dbReference>
<dbReference type="EMBL" id="KI925461">
    <property type="protein sequence ID" value="ETW78534.1"/>
    <property type="molecule type" value="Genomic_DNA"/>
</dbReference>
<evidence type="ECO:0000313" key="4">
    <source>
        <dbReference type="Proteomes" id="UP000030671"/>
    </source>
</evidence>
<dbReference type="GO" id="GO:1902387">
    <property type="term" value="F:ceramide 1-phosphate binding"/>
    <property type="evidence" value="ECO:0007669"/>
    <property type="project" value="TreeGrafter"/>
</dbReference>
<accession>W4JYK8</accession>
<dbReference type="Gene3D" id="1.10.3520.10">
    <property type="entry name" value="Glycolipid transfer protein"/>
    <property type="match status" value="1"/>
</dbReference>
<dbReference type="AlphaFoldDB" id="W4JYK8"/>
<dbReference type="STRING" id="747525.W4JYK8"/>
<name>W4JYK8_HETIT</name>
<dbReference type="GeneID" id="20670991"/>
<dbReference type="PANTHER" id="PTHR10219">
    <property type="entry name" value="GLYCOLIPID TRANSFER PROTEIN-RELATED"/>
    <property type="match status" value="1"/>
</dbReference>
<dbReference type="SUPFAM" id="SSF110004">
    <property type="entry name" value="Glycolipid transfer protein, GLTP"/>
    <property type="match status" value="1"/>
</dbReference>
<gene>
    <name evidence="3" type="ORF">HETIRDRAFT_323721</name>
</gene>
<evidence type="ECO:0000256" key="1">
    <source>
        <dbReference type="ARBA" id="ARBA00022448"/>
    </source>
</evidence>
<dbReference type="InParanoid" id="W4JYK8"/>
<reference evidence="3 4" key="1">
    <citation type="journal article" date="2012" name="New Phytol.">
        <title>Insight into trade-off between wood decay and parasitism from the genome of a fungal forest pathogen.</title>
        <authorList>
            <person name="Olson A."/>
            <person name="Aerts A."/>
            <person name="Asiegbu F."/>
            <person name="Belbahri L."/>
            <person name="Bouzid O."/>
            <person name="Broberg A."/>
            <person name="Canback B."/>
            <person name="Coutinho P.M."/>
            <person name="Cullen D."/>
            <person name="Dalman K."/>
            <person name="Deflorio G."/>
            <person name="van Diepen L.T."/>
            <person name="Dunand C."/>
            <person name="Duplessis S."/>
            <person name="Durling M."/>
            <person name="Gonthier P."/>
            <person name="Grimwood J."/>
            <person name="Fossdal C.G."/>
            <person name="Hansson D."/>
            <person name="Henrissat B."/>
            <person name="Hietala A."/>
            <person name="Himmelstrand K."/>
            <person name="Hoffmeister D."/>
            <person name="Hogberg N."/>
            <person name="James T.Y."/>
            <person name="Karlsson M."/>
            <person name="Kohler A."/>
            <person name="Kues U."/>
            <person name="Lee Y.H."/>
            <person name="Lin Y.C."/>
            <person name="Lind M."/>
            <person name="Lindquist E."/>
            <person name="Lombard V."/>
            <person name="Lucas S."/>
            <person name="Lunden K."/>
            <person name="Morin E."/>
            <person name="Murat C."/>
            <person name="Park J."/>
            <person name="Raffaello T."/>
            <person name="Rouze P."/>
            <person name="Salamov A."/>
            <person name="Schmutz J."/>
            <person name="Solheim H."/>
            <person name="Stahlberg J."/>
            <person name="Velez H."/>
            <person name="de Vries R.P."/>
            <person name="Wiebenga A."/>
            <person name="Woodward S."/>
            <person name="Yakovlev I."/>
            <person name="Garbelotto M."/>
            <person name="Martin F."/>
            <person name="Grigoriev I.V."/>
            <person name="Stenlid J."/>
        </authorList>
    </citation>
    <scope>NUCLEOTIDE SEQUENCE [LARGE SCALE GENOMIC DNA]</scope>
    <source>
        <strain evidence="3 4">TC 32-1</strain>
    </source>
</reference>
<evidence type="ECO:0000259" key="2">
    <source>
        <dbReference type="Pfam" id="PF08718"/>
    </source>
</evidence>
<dbReference type="PANTHER" id="PTHR10219:SF25">
    <property type="entry name" value="PLECKSTRIN HOMOLOGY DOMAIN-CONTAINING FAMILY A MEMBER 8"/>
    <property type="match status" value="1"/>
</dbReference>
<dbReference type="OrthoDB" id="205255at2759"/>
<proteinExistence type="predicted"/>
<dbReference type="GO" id="GO:1902388">
    <property type="term" value="F:ceramide 1-phosphate transfer activity"/>
    <property type="evidence" value="ECO:0007669"/>
    <property type="project" value="TreeGrafter"/>
</dbReference>
<feature type="domain" description="Glycolipid transfer protein" evidence="2">
    <location>
        <begin position="21"/>
        <end position="159"/>
    </location>
</feature>
<dbReference type="InterPro" id="IPR036497">
    <property type="entry name" value="GLTP_sf"/>
</dbReference>
<dbReference type="RefSeq" id="XP_009548870.1">
    <property type="nucleotide sequence ID" value="XM_009550575.1"/>
</dbReference>
<protein>
    <recommendedName>
        <fullName evidence="2">Glycolipid transfer protein domain-containing protein</fullName>
    </recommendedName>
</protein>
<dbReference type="GO" id="GO:0005829">
    <property type="term" value="C:cytosol"/>
    <property type="evidence" value="ECO:0007669"/>
    <property type="project" value="TreeGrafter"/>
</dbReference>
<dbReference type="FunFam" id="1.10.3520.10:FF:000001">
    <property type="entry name" value="Pleckstrin domain-containing family A member 8"/>
    <property type="match status" value="1"/>
</dbReference>
<dbReference type="InterPro" id="IPR014830">
    <property type="entry name" value="Glycolipid_transfer_prot_dom"/>
</dbReference>
<dbReference type="Proteomes" id="UP000030671">
    <property type="component" value="Unassembled WGS sequence"/>
</dbReference>
<organism evidence="3 4">
    <name type="scientific">Heterobasidion irregulare (strain TC 32-1)</name>
    <dbReference type="NCBI Taxonomy" id="747525"/>
    <lineage>
        <taxon>Eukaryota</taxon>
        <taxon>Fungi</taxon>
        <taxon>Dikarya</taxon>
        <taxon>Basidiomycota</taxon>
        <taxon>Agaricomycotina</taxon>
        <taxon>Agaricomycetes</taxon>
        <taxon>Russulales</taxon>
        <taxon>Bondarzewiaceae</taxon>
        <taxon>Heterobasidion</taxon>
        <taxon>Heterobasidion annosum species complex</taxon>
    </lineage>
</organism>
<dbReference type="HOGENOM" id="CLU_079400_0_1_1"/>
<dbReference type="Pfam" id="PF08718">
    <property type="entry name" value="GLTP"/>
    <property type="match status" value="1"/>
</dbReference>
<dbReference type="eggNOG" id="KOG3221">
    <property type="taxonomic scope" value="Eukaryota"/>
</dbReference>
<dbReference type="KEGG" id="hir:HETIRDRAFT_323721"/>
<sequence length="197" mass="21137">MPPVFETVKSFADVPVHADGVDTLAFLEAADGLVDIFDLLGSGVFAFVQTDLRNNIAGVRTRHASRPADAHTLEALVAAEASDRDRTATASLVRLTRGLAFTCHALQNAQADPAAELHTCFRRAYDLVLRHHHTFLVRSVVAIAIRAVPRRPDFYARIAQGADPAALARAMDPWLAALAALVARIAAFLRAGGHGEV</sequence>
<keyword evidence="4" id="KW-1185">Reference proteome</keyword>
<keyword evidence="1" id="KW-0813">Transport</keyword>